<dbReference type="EMBL" id="AP022614">
    <property type="protein sequence ID" value="BBZ43321.1"/>
    <property type="molecule type" value="Genomic_DNA"/>
</dbReference>
<dbReference type="RefSeq" id="WP_163670735.1">
    <property type="nucleotide sequence ID" value="NZ_AP022614.1"/>
</dbReference>
<gene>
    <name evidence="1" type="ORF">MPRM_06020</name>
</gene>
<organism evidence="1 2">
    <name type="scientific">Mycobacterium parmense</name>
    <dbReference type="NCBI Taxonomy" id="185642"/>
    <lineage>
        <taxon>Bacteria</taxon>
        <taxon>Bacillati</taxon>
        <taxon>Actinomycetota</taxon>
        <taxon>Actinomycetes</taxon>
        <taxon>Mycobacteriales</taxon>
        <taxon>Mycobacteriaceae</taxon>
        <taxon>Mycobacterium</taxon>
        <taxon>Mycobacterium simiae complex</taxon>
    </lineage>
</organism>
<evidence type="ECO:0000313" key="1">
    <source>
        <dbReference type="EMBL" id="BBZ43321.1"/>
    </source>
</evidence>
<sequence length="75" mass="8311">MGAAGTPGRDFFFELASNFLVDHNSNDDHGFARKFLAKCMRPKVGKPLHLEQGWPSQGQAYYNRINNAEKSGVLG</sequence>
<proteinExistence type="predicted"/>
<reference evidence="1 2" key="1">
    <citation type="journal article" date="2019" name="Emerg. Microbes Infect.">
        <title>Comprehensive subspecies identification of 175 nontuberculous mycobacteria species based on 7547 genomic profiles.</title>
        <authorList>
            <person name="Matsumoto Y."/>
            <person name="Kinjo T."/>
            <person name="Motooka D."/>
            <person name="Nabeya D."/>
            <person name="Jung N."/>
            <person name="Uechi K."/>
            <person name="Horii T."/>
            <person name="Iida T."/>
            <person name="Fujita J."/>
            <person name="Nakamura S."/>
        </authorList>
    </citation>
    <scope>NUCLEOTIDE SEQUENCE [LARGE SCALE GENOMIC DNA]</scope>
    <source>
        <strain evidence="1 2">JCM 14742</strain>
    </source>
</reference>
<keyword evidence="2" id="KW-1185">Reference proteome</keyword>
<name>A0A7I7YRE1_9MYCO</name>
<protein>
    <submittedName>
        <fullName evidence="1">Uncharacterized protein</fullName>
    </submittedName>
</protein>
<evidence type="ECO:0000313" key="2">
    <source>
        <dbReference type="Proteomes" id="UP000467105"/>
    </source>
</evidence>
<accession>A0A7I7YRE1</accession>
<dbReference type="AlphaFoldDB" id="A0A7I7YRE1"/>
<dbReference type="Proteomes" id="UP000467105">
    <property type="component" value="Chromosome"/>
</dbReference>